<protein>
    <submittedName>
        <fullName evidence="2">Uncharacterized protein</fullName>
    </submittedName>
</protein>
<reference evidence="1 3" key="1">
    <citation type="submission" date="2016-10" db="EMBL/GenBank/DDBJ databases">
        <authorList>
            <person name="Varghese N."/>
            <person name="Submissions S."/>
        </authorList>
    </citation>
    <scope>NUCLEOTIDE SEQUENCE [LARGE SCALE GENOMIC DNA]</scope>
    <source>
        <strain evidence="1 3">DSM 19299</strain>
    </source>
</reference>
<evidence type="ECO:0000313" key="4">
    <source>
        <dbReference type="Proteomes" id="UP000251670"/>
    </source>
</evidence>
<sequence>MKFDKYKNGTQKVVPFFLLVDDIKNDWRSLSILYSHVLKS</sequence>
<evidence type="ECO:0000313" key="3">
    <source>
        <dbReference type="Proteomes" id="UP000199426"/>
    </source>
</evidence>
<organism evidence="2 4">
    <name type="scientific">Chryseobacterium jejuense</name>
    <dbReference type="NCBI Taxonomy" id="445960"/>
    <lineage>
        <taxon>Bacteria</taxon>
        <taxon>Pseudomonadati</taxon>
        <taxon>Bacteroidota</taxon>
        <taxon>Flavobacteriia</taxon>
        <taxon>Flavobacteriales</taxon>
        <taxon>Weeksellaceae</taxon>
        <taxon>Chryseobacterium group</taxon>
        <taxon>Chryseobacterium</taxon>
    </lineage>
</organism>
<evidence type="ECO:0000313" key="2">
    <source>
        <dbReference type="EMBL" id="SQB43156.1"/>
    </source>
</evidence>
<name>A0A2X2WPZ6_CHRJE</name>
<gene>
    <name evidence="2" type="ORF">NCTC13492_02107</name>
    <name evidence="1" type="ORF">SAMN05421542_4083</name>
</gene>
<evidence type="ECO:0000313" key="1">
    <source>
        <dbReference type="EMBL" id="SDJ66561.1"/>
    </source>
</evidence>
<dbReference type="EMBL" id="FNEG01000007">
    <property type="protein sequence ID" value="SDJ66561.1"/>
    <property type="molecule type" value="Genomic_DNA"/>
</dbReference>
<dbReference type="Proteomes" id="UP000199426">
    <property type="component" value="Unassembled WGS sequence"/>
</dbReference>
<dbReference type="Proteomes" id="UP000251670">
    <property type="component" value="Unassembled WGS sequence"/>
</dbReference>
<proteinExistence type="predicted"/>
<dbReference type="EMBL" id="UAWB01000004">
    <property type="protein sequence ID" value="SQB43156.1"/>
    <property type="molecule type" value="Genomic_DNA"/>
</dbReference>
<accession>A0A2X2WPZ6</accession>
<keyword evidence="3" id="KW-1185">Reference proteome</keyword>
<reference evidence="2 4" key="2">
    <citation type="submission" date="2018-06" db="EMBL/GenBank/DDBJ databases">
        <authorList>
            <consortium name="Pathogen Informatics"/>
            <person name="Doyle S."/>
        </authorList>
    </citation>
    <scope>NUCLEOTIDE SEQUENCE [LARGE SCALE GENOMIC DNA]</scope>
    <source>
        <strain evidence="2 4">NCTC13492</strain>
    </source>
</reference>
<dbReference type="AlphaFoldDB" id="A0A2X2WPZ6"/>